<evidence type="ECO:0000256" key="1">
    <source>
        <dbReference type="SAM" id="Phobius"/>
    </source>
</evidence>
<comment type="caution">
    <text evidence="2">The sequence shown here is derived from an EMBL/GenBank/DDBJ whole genome shotgun (WGS) entry which is preliminary data.</text>
</comment>
<keyword evidence="1" id="KW-0472">Membrane</keyword>
<organism evidence="2 3">
    <name type="scientific">Mangrovibacter plantisponsor</name>
    <dbReference type="NCBI Taxonomy" id="451513"/>
    <lineage>
        <taxon>Bacteria</taxon>
        <taxon>Pseudomonadati</taxon>
        <taxon>Pseudomonadota</taxon>
        <taxon>Gammaproteobacteria</taxon>
        <taxon>Enterobacterales</taxon>
        <taxon>Enterobacteriaceae</taxon>
        <taxon>Mangrovibacter</taxon>
    </lineage>
</organism>
<keyword evidence="1" id="KW-0812">Transmembrane</keyword>
<sequence length="66" mass="7459">MAGVALLQDGMAELLRYIGWIALAISFLFMCVINYFVSYKPARFCFLFAVFLVFVIAVFCLMGGYL</sequence>
<proteinExistence type="predicted"/>
<dbReference type="RefSeq" id="WP_110024783.1">
    <property type="nucleotide sequence ID" value="NZ_QGTS01000002.1"/>
</dbReference>
<feature type="transmembrane region" description="Helical" evidence="1">
    <location>
        <begin position="44"/>
        <end position="65"/>
    </location>
</feature>
<dbReference type="EMBL" id="QGTS01000002">
    <property type="protein sequence ID" value="PWW11437.1"/>
    <property type="molecule type" value="Genomic_DNA"/>
</dbReference>
<gene>
    <name evidence="2" type="ORF">DES37_10239</name>
</gene>
<keyword evidence="3" id="KW-1185">Reference proteome</keyword>
<feature type="transmembrane region" description="Helical" evidence="1">
    <location>
        <begin position="17"/>
        <end position="37"/>
    </location>
</feature>
<dbReference type="Proteomes" id="UP000246744">
    <property type="component" value="Unassembled WGS sequence"/>
</dbReference>
<protein>
    <submittedName>
        <fullName evidence="2">Uncharacterized protein</fullName>
    </submittedName>
</protein>
<keyword evidence="1" id="KW-1133">Transmembrane helix</keyword>
<evidence type="ECO:0000313" key="2">
    <source>
        <dbReference type="EMBL" id="PWW11437.1"/>
    </source>
</evidence>
<accession>A0A317Q5M0</accession>
<dbReference type="AlphaFoldDB" id="A0A317Q5M0"/>
<name>A0A317Q5M0_9ENTR</name>
<evidence type="ECO:0000313" key="3">
    <source>
        <dbReference type="Proteomes" id="UP000246744"/>
    </source>
</evidence>
<reference evidence="2 3" key="1">
    <citation type="submission" date="2018-05" db="EMBL/GenBank/DDBJ databases">
        <title>Genomic Encyclopedia of Type Strains, Phase IV (KMG-IV): sequencing the most valuable type-strain genomes for metagenomic binning, comparative biology and taxonomic classification.</title>
        <authorList>
            <person name="Goeker M."/>
        </authorList>
    </citation>
    <scope>NUCLEOTIDE SEQUENCE [LARGE SCALE GENOMIC DNA]</scope>
    <source>
        <strain evidence="2 3">DSM 19579</strain>
    </source>
</reference>